<dbReference type="GO" id="GO:0089702">
    <property type="term" value="F:undecaprenyl-phosphate glucose phosphotransferase activity"/>
    <property type="evidence" value="ECO:0007669"/>
    <property type="project" value="UniProtKB-EC"/>
</dbReference>
<reference evidence="9" key="1">
    <citation type="submission" date="2022-11" db="EMBL/GenBank/DDBJ databases">
        <title>Larsenimonas rhizosphaerae sp. nov., isolated from a tidal mudflat.</title>
        <authorList>
            <person name="Lee S.D."/>
            <person name="Kim I.S."/>
        </authorList>
    </citation>
    <scope>NUCLEOTIDE SEQUENCE</scope>
    <source>
        <strain evidence="9">GH2-1</strain>
    </source>
</reference>
<dbReference type="Pfam" id="PF02397">
    <property type="entry name" value="Bac_transf"/>
    <property type="match status" value="1"/>
</dbReference>
<dbReference type="RefSeq" id="WP_265896487.1">
    <property type="nucleotide sequence ID" value="NZ_JAPIVE010000003.1"/>
</dbReference>
<keyword evidence="10" id="KW-1185">Reference proteome</keyword>
<dbReference type="Pfam" id="PF13727">
    <property type="entry name" value="CoA_binding_3"/>
    <property type="match status" value="1"/>
</dbReference>
<evidence type="ECO:0000256" key="5">
    <source>
        <dbReference type="ARBA" id="ARBA00022989"/>
    </source>
</evidence>
<feature type="transmembrane region" description="Helical" evidence="7">
    <location>
        <begin position="12"/>
        <end position="35"/>
    </location>
</feature>
<keyword evidence="4 7" id="KW-0812">Transmembrane</keyword>
<name>A0AA41ZGG2_9GAMM</name>
<protein>
    <submittedName>
        <fullName evidence="9">Undecaprenyl-phosphate glucose phosphotransferase</fullName>
        <ecNumber evidence="9">2.7.8.31</ecNumber>
    </submittedName>
</protein>
<evidence type="ECO:0000256" key="6">
    <source>
        <dbReference type="ARBA" id="ARBA00023136"/>
    </source>
</evidence>
<dbReference type="EMBL" id="JAPIVE010000003">
    <property type="protein sequence ID" value="MCX2524837.1"/>
    <property type="molecule type" value="Genomic_DNA"/>
</dbReference>
<dbReference type="NCBIfam" id="TIGR03023">
    <property type="entry name" value="WcaJ_sugtrans"/>
    <property type="match status" value="1"/>
</dbReference>
<keyword evidence="3 9" id="KW-0808">Transferase</keyword>
<dbReference type="InterPro" id="IPR017473">
    <property type="entry name" value="Undecaprenyl-P_gluc_Ptfrase"/>
</dbReference>
<feature type="transmembrane region" description="Helical" evidence="7">
    <location>
        <begin position="79"/>
        <end position="100"/>
    </location>
</feature>
<proteinExistence type="inferred from homology"/>
<dbReference type="AlphaFoldDB" id="A0AA41ZGG2"/>
<evidence type="ECO:0000313" key="9">
    <source>
        <dbReference type="EMBL" id="MCX2524837.1"/>
    </source>
</evidence>
<evidence type="ECO:0000256" key="2">
    <source>
        <dbReference type="ARBA" id="ARBA00006464"/>
    </source>
</evidence>
<evidence type="ECO:0000313" key="10">
    <source>
        <dbReference type="Proteomes" id="UP001165678"/>
    </source>
</evidence>
<organism evidence="9 10">
    <name type="scientific">Larsenimonas rhizosphaerae</name>
    <dbReference type="NCBI Taxonomy" id="2944682"/>
    <lineage>
        <taxon>Bacteria</taxon>
        <taxon>Pseudomonadati</taxon>
        <taxon>Pseudomonadota</taxon>
        <taxon>Gammaproteobacteria</taxon>
        <taxon>Oceanospirillales</taxon>
        <taxon>Halomonadaceae</taxon>
        <taxon>Larsenimonas</taxon>
    </lineage>
</organism>
<evidence type="ECO:0000256" key="4">
    <source>
        <dbReference type="ARBA" id="ARBA00022692"/>
    </source>
</evidence>
<comment type="similarity">
    <text evidence="2">Belongs to the bacterial sugar transferase family.</text>
</comment>
<evidence type="ECO:0000259" key="8">
    <source>
        <dbReference type="Pfam" id="PF02397"/>
    </source>
</evidence>
<dbReference type="NCBIfam" id="TIGR03025">
    <property type="entry name" value="EPS_sugtrans"/>
    <property type="match status" value="1"/>
</dbReference>
<evidence type="ECO:0000256" key="7">
    <source>
        <dbReference type="SAM" id="Phobius"/>
    </source>
</evidence>
<dbReference type="InterPro" id="IPR003362">
    <property type="entry name" value="Bact_transf"/>
</dbReference>
<dbReference type="InterPro" id="IPR017475">
    <property type="entry name" value="EPS_sugar_tfrase"/>
</dbReference>
<keyword evidence="5 7" id="KW-1133">Transmembrane helix</keyword>
<sequence length="461" mass="52423">MVIKTISGFAPYSHLAARLADVAAIILAGFAAYAIRFGVSGPIDERYLWMMLFSTLSGMIIFSASGVYRSWRGAVRVELVVRIGHGFMILGAIIFTYLYLSKTGIRFSRLWLMYWLLMAFVLSVGIRTLAYPALNRLRRYGKNRKQIILVGDIESCRTAVHAMRNNPSVGFDIARIRLMDTASGHETLGIADCRPFDPAVDDNMQADEIWICLPLSRGAVVEEVMSVLSYCVANVRYMPDMQGLRLLNHNISTVGGLYLLDMSCSPMSDSAQFFKLLEDRLLAVMALLLCSPLFLSLAIAVKLTSKGPVFYRQQRMSWNGKAFDMLKFRSMVTTAEQDGVTWGQARHKQMTPIGRWLRRTSLDELPQFINVLKGDMSIVGPRPERILFVDQFKSEIPGYMQKHMMKAGITGWAQVNGWRGDTDLKKRIEFDLWYIENWSLLLDIKIIFMTFLRIFSCRDVF</sequence>
<dbReference type="GO" id="GO:0016020">
    <property type="term" value="C:membrane"/>
    <property type="evidence" value="ECO:0007669"/>
    <property type="project" value="UniProtKB-SubCell"/>
</dbReference>
<evidence type="ECO:0000256" key="1">
    <source>
        <dbReference type="ARBA" id="ARBA00004141"/>
    </source>
</evidence>
<dbReference type="PANTHER" id="PTHR30576">
    <property type="entry name" value="COLANIC BIOSYNTHESIS UDP-GLUCOSE LIPID CARRIER TRANSFERASE"/>
    <property type="match status" value="1"/>
</dbReference>
<feature type="transmembrane region" description="Helical" evidence="7">
    <location>
        <begin position="47"/>
        <end position="67"/>
    </location>
</feature>
<comment type="caution">
    <text evidence="9">The sequence shown here is derived from an EMBL/GenBank/DDBJ whole genome shotgun (WGS) entry which is preliminary data.</text>
</comment>
<feature type="transmembrane region" description="Helical" evidence="7">
    <location>
        <begin position="281"/>
        <end position="301"/>
    </location>
</feature>
<dbReference type="EC" id="2.7.8.31" evidence="9"/>
<accession>A0AA41ZGG2</accession>
<feature type="transmembrane region" description="Helical" evidence="7">
    <location>
        <begin position="112"/>
        <end position="134"/>
    </location>
</feature>
<dbReference type="PANTHER" id="PTHR30576:SF0">
    <property type="entry name" value="UNDECAPRENYL-PHOSPHATE N-ACETYLGALACTOSAMINYL 1-PHOSPHATE TRANSFERASE-RELATED"/>
    <property type="match status" value="1"/>
</dbReference>
<dbReference type="Proteomes" id="UP001165678">
    <property type="component" value="Unassembled WGS sequence"/>
</dbReference>
<feature type="domain" description="Bacterial sugar transferase" evidence="8">
    <location>
        <begin position="276"/>
        <end position="455"/>
    </location>
</feature>
<evidence type="ECO:0000256" key="3">
    <source>
        <dbReference type="ARBA" id="ARBA00022679"/>
    </source>
</evidence>
<gene>
    <name evidence="9" type="ORF">OQ287_11355</name>
</gene>
<comment type="subcellular location">
    <subcellularLocation>
        <location evidence="1">Membrane</location>
        <topology evidence="1">Multi-pass membrane protein</topology>
    </subcellularLocation>
</comment>
<keyword evidence="6 7" id="KW-0472">Membrane</keyword>